<evidence type="ECO:0000313" key="3">
    <source>
        <dbReference type="Proteomes" id="UP000239649"/>
    </source>
</evidence>
<dbReference type="PANTHER" id="PTHR23275">
    <property type="entry name" value="CABRIOLET.-RELATED"/>
    <property type="match status" value="1"/>
</dbReference>
<organism evidence="2 3">
    <name type="scientific">Micractinium conductrix</name>
    <dbReference type="NCBI Taxonomy" id="554055"/>
    <lineage>
        <taxon>Eukaryota</taxon>
        <taxon>Viridiplantae</taxon>
        <taxon>Chlorophyta</taxon>
        <taxon>core chlorophytes</taxon>
        <taxon>Trebouxiophyceae</taxon>
        <taxon>Chlorellales</taxon>
        <taxon>Chlorellaceae</taxon>
        <taxon>Chlorella clade</taxon>
        <taxon>Micractinium</taxon>
    </lineage>
</organism>
<comment type="caution">
    <text evidence="2">The sequence shown here is derived from an EMBL/GenBank/DDBJ whole genome shotgun (WGS) entry which is preliminary data.</text>
</comment>
<name>A0A2P6V0C1_9CHLO</name>
<gene>
    <name evidence="2" type="ORF">C2E20_8797</name>
</gene>
<proteinExistence type="predicted"/>
<dbReference type="PANTHER" id="PTHR23275:SF100">
    <property type="entry name" value="EGF-LIKE DOMAIN-CONTAINING PROTEIN"/>
    <property type="match status" value="1"/>
</dbReference>
<evidence type="ECO:0000313" key="2">
    <source>
        <dbReference type="EMBL" id="PSC67540.1"/>
    </source>
</evidence>
<keyword evidence="3" id="KW-1185">Reference proteome</keyword>
<dbReference type="OrthoDB" id="509042at2759"/>
<dbReference type="Proteomes" id="UP000239649">
    <property type="component" value="Unassembled WGS sequence"/>
</dbReference>
<evidence type="ECO:0000256" key="1">
    <source>
        <dbReference type="SAM" id="SignalP"/>
    </source>
</evidence>
<dbReference type="AlphaFoldDB" id="A0A2P6V0C1"/>
<reference evidence="2 3" key="1">
    <citation type="journal article" date="2018" name="Plant J.">
        <title>Genome sequences of Chlorella sorokiniana UTEX 1602 and Micractinium conductrix SAG 241.80: implications to maltose excretion by a green alga.</title>
        <authorList>
            <person name="Arriola M.B."/>
            <person name="Velmurugan N."/>
            <person name="Zhang Y."/>
            <person name="Plunkett M.H."/>
            <person name="Hondzo H."/>
            <person name="Barney B.M."/>
        </authorList>
    </citation>
    <scope>NUCLEOTIDE SEQUENCE [LARGE SCALE GENOMIC DNA]</scope>
    <source>
        <strain evidence="2 3">SAG 241.80</strain>
    </source>
</reference>
<sequence>MDTHAPLLSRGLLLAALLFSSSAVHAAFTAPCAGVAKAPSGALIDGCTECMKVSGVTRCQLCHHTRVPKWSSAGIITQCAKAAEGAAAVRDSGDPLCLRSDGPWCATCRAGNYFDPNFRCVNSTNAATTCRGISKNSECAACNPDGTCKKCAGTSGRSYLVPLAAIYINVPAADSKCYTLANLKREAESITGIVPWSLPANCREVTSDFRCARCIDGYSVTADGKDCKPYANTLGSKCKATVNNKAVPYVEYCTKCNTVVESGKAIGTVCKACSWGRTLRDGQCKINCKQLFGIGCKTCSGGAYVPPVGTSAWNNQYGSAGTPGSCTSIDQRYAQGRRPSAFCALPSEQMKPLILLLAAALALAVGARAGPLKVACEDLTDVDYCIECTKSGATTKCLACHRDRAPVYSSAGAITQCKATTANNQAVAASGDTNCKRADGQWCIECKDDFWFDASFKCVTSAKAPGAAKTLEICQKVSKNAKCAACNPDGTCSACRGSDILAPLNAEFINAGWRESKCYTLAGLNEQAKAITWNNANVPTNCIEVDSDFKCTRCKDGMSLTGGTCKTFATGSKCGTLGYKAYCARCNAPSAPNKCVECNGSRGLVGDACTIPCKRVYGIGCRKCNATACTKKDPAYANGRR</sequence>
<feature type="signal peptide" evidence="1">
    <location>
        <begin position="1"/>
        <end position="26"/>
    </location>
</feature>
<protein>
    <submittedName>
        <fullName evidence="2">Extracellular matrix FRAS1</fullName>
    </submittedName>
</protein>
<keyword evidence="1" id="KW-0732">Signal</keyword>
<accession>A0A2P6V0C1</accession>
<dbReference type="InterPro" id="IPR052798">
    <property type="entry name" value="Giardia_VSA"/>
</dbReference>
<feature type="chain" id="PRO_5015202105" evidence="1">
    <location>
        <begin position="27"/>
        <end position="641"/>
    </location>
</feature>
<dbReference type="EMBL" id="LHPF02000056">
    <property type="protein sequence ID" value="PSC67540.1"/>
    <property type="molecule type" value="Genomic_DNA"/>
</dbReference>